<protein>
    <recommendedName>
        <fullName evidence="5">4Fe-4S ferredoxin-type domain-containing protein</fullName>
    </recommendedName>
</protein>
<keyword evidence="1" id="KW-1133">Transmembrane helix</keyword>
<feature type="signal peptide" evidence="2">
    <location>
        <begin position="1"/>
        <end position="22"/>
    </location>
</feature>
<sequence>MWRKVVVVLLGLVFTIPQQIWAASTTEVRGSKQDCTEPDCLQCGSSGCEKCPKLIVNPSRRCVEECPFGYTKNWSTMVDFMGIVCSHNGNFLGLSSNALTILTGIVAGILLCLILFFVAFVYMKFRRKRAVVNSDTSSETDETPERRDFVKQLETLRPYSQCYLDMLNETRQQVRQLHQEGDNSAIGVYKPVVRDLAKILLLLNRSPDSVVIPDDWEHLFDWAEKALKRYKRMSDSSQPQVAQLINFLQSPILPSDVDEPEYSVRGSTTMSTFKPEQTFGSSLSLQNAAIKGFSTNYEKYSNNELNPEWKFEYTLVGNTSSEFDPVAWKNSKEFMSGSPLFLEDDFYQLGFRPQDVITTEL</sequence>
<feature type="transmembrane region" description="Helical" evidence="1">
    <location>
        <begin position="98"/>
        <end position="122"/>
    </location>
</feature>
<reference evidence="3" key="2">
    <citation type="submission" date="2024-08" db="UniProtKB">
        <authorList>
            <consortium name="EnsemblMetazoa"/>
        </authorList>
    </citation>
    <scope>IDENTIFICATION</scope>
</reference>
<dbReference type="AlphaFoldDB" id="A0AAR5PIT4"/>
<dbReference type="EnsemblMetazoa" id="XM_019905396.1">
    <property type="protein sequence ID" value="XP_019760955.1"/>
    <property type="gene ID" value="LOC109538249"/>
</dbReference>
<dbReference type="GeneID" id="109538249"/>
<dbReference type="CDD" id="cd00064">
    <property type="entry name" value="FU"/>
    <property type="match status" value="1"/>
</dbReference>
<evidence type="ECO:0000256" key="1">
    <source>
        <dbReference type="SAM" id="Phobius"/>
    </source>
</evidence>
<dbReference type="CTD" id="43235"/>
<accession>A0AAR5PIT4</accession>
<feature type="chain" id="PRO_5044712613" description="4Fe-4S ferredoxin-type domain-containing protein" evidence="2">
    <location>
        <begin position="23"/>
        <end position="361"/>
    </location>
</feature>
<dbReference type="InterPro" id="IPR006212">
    <property type="entry name" value="Furin_repeat"/>
</dbReference>
<reference evidence="4" key="1">
    <citation type="journal article" date="2013" name="Genome Biol.">
        <title>Draft genome of the mountain pine beetle, Dendroctonus ponderosae Hopkins, a major forest pest.</title>
        <authorList>
            <person name="Keeling C.I."/>
            <person name="Yuen M.M."/>
            <person name="Liao N.Y."/>
            <person name="Docking T.R."/>
            <person name="Chan S.K."/>
            <person name="Taylor G.A."/>
            <person name="Palmquist D.L."/>
            <person name="Jackman S.D."/>
            <person name="Nguyen A."/>
            <person name="Li M."/>
            <person name="Henderson H."/>
            <person name="Janes J.K."/>
            <person name="Zhao Y."/>
            <person name="Pandoh P."/>
            <person name="Moore R."/>
            <person name="Sperling F.A."/>
            <person name="Huber D.P."/>
            <person name="Birol I."/>
            <person name="Jones S.J."/>
            <person name="Bohlmann J."/>
        </authorList>
    </citation>
    <scope>NUCLEOTIDE SEQUENCE</scope>
</reference>
<keyword evidence="1" id="KW-0472">Membrane</keyword>
<keyword evidence="4" id="KW-1185">Reference proteome</keyword>
<keyword evidence="2" id="KW-0732">Signal</keyword>
<evidence type="ECO:0000256" key="2">
    <source>
        <dbReference type="SAM" id="SignalP"/>
    </source>
</evidence>
<dbReference type="Proteomes" id="UP000019118">
    <property type="component" value="Unassembled WGS sequence"/>
</dbReference>
<keyword evidence="1" id="KW-0812">Transmembrane</keyword>
<dbReference type="KEGG" id="dpa:109538249"/>
<proteinExistence type="predicted"/>
<evidence type="ECO:0000313" key="4">
    <source>
        <dbReference type="Proteomes" id="UP000019118"/>
    </source>
</evidence>
<evidence type="ECO:0000313" key="3">
    <source>
        <dbReference type="EnsemblMetazoa" id="XP_019760955.1"/>
    </source>
</evidence>
<evidence type="ECO:0008006" key="5">
    <source>
        <dbReference type="Google" id="ProtNLM"/>
    </source>
</evidence>
<dbReference type="EnsemblMetazoa" id="XM_019905395.1">
    <property type="protein sequence ID" value="XP_019760954.1"/>
    <property type="gene ID" value="LOC109538249"/>
</dbReference>
<organism evidence="3 4">
    <name type="scientific">Dendroctonus ponderosae</name>
    <name type="common">Mountain pine beetle</name>
    <dbReference type="NCBI Taxonomy" id="77166"/>
    <lineage>
        <taxon>Eukaryota</taxon>
        <taxon>Metazoa</taxon>
        <taxon>Ecdysozoa</taxon>
        <taxon>Arthropoda</taxon>
        <taxon>Hexapoda</taxon>
        <taxon>Insecta</taxon>
        <taxon>Pterygota</taxon>
        <taxon>Neoptera</taxon>
        <taxon>Endopterygota</taxon>
        <taxon>Coleoptera</taxon>
        <taxon>Polyphaga</taxon>
        <taxon>Cucujiformia</taxon>
        <taxon>Curculionidae</taxon>
        <taxon>Scolytinae</taxon>
        <taxon>Dendroctonus</taxon>
    </lineage>
</organism>
<name>A0AAR5PIT4_DENPD</name>